<dbReference type="Proteomes" id="UP001162060">
    <property type="component" value="Unassembled WGS sequence"/>
</dbReference>
<dbReference type="EMBL" id="CAKLBY020000378">
    <property type="protein sequence ID" value="CAK7946905.1"/>
    <property type="molecule type" value="Genomic_DNA"/>
</dbReference>
<sequence>MGGAAFPNVFGMGAFDGVNNVWRTEYEQEMLFWLAEKEDPKTVYDDVDALTYLGLTRWLNYVHGYNKLKGVKESTANQASGLLLARRSERKSSGDNTARQFHSFYF</sequence>
<gene>
    <name evidence="1" type="ORF">PM001_LOCUS32055</name>
</gene>
<reference evidence="1" key="1">
    <citation type="submission" date="2024-01" db="EMBL/GenBank/DDBJ databases">
        <authorList>
            <person name="Webb A."/>
        </authorList>
    </citation>
    <scope>NUCLEOTIDE SEQUENCE</scope>
    <source>
        <strain evidence="1">Pm1</strain>
    </source>
</reference>
<protein>
    <submittedName>
        <fullName evidence="1">Uncharacterized protein</fullName>
    </submittedName>
</protein>
<proteinExistence type="predicted"/>
<dbReference type="AlphaFoldDB" id="A0AAV1VKZ5"/>
<evidence type="ECO:0000313" key="2">
    <source>
        <dbReference type="Proteomes" id="UP001162060"/>
    </source>
</evidence>
<accession>A0AAV1VKZ5</accession>
<comment type="caution">
    <text evidence="1">The sequence shown here is derived from an EMBL/GenBank/DDBJ whole genome shotgun (WGS) entry which is preliminary data.</text>
</comment>
<evidence type="ECO:0000313" key="1">
    <source>
        <dbReference type="EMBL" id="CAK7946905.1"/>
    </source>
</evidence>
<name>A0AAV1VKZ5_9STRA</name>
<organism evidence="1 2">
    <name type="scientific">Peronospora matthiolae</name>
    <dbReference type="NCBI Taxonomy" id="2874970"/>
    <lineage>
        <taxon>Eukaryota</taxon>
        <taxon>Sar</taxon>
        <taxon>Stramenopiles</taxon>
        <taxon>Oomycota</taxon>
        <taxon>Peronosporomycetes</taxon>
        <taxon>Peronosporales</taxon>
        <taxon>Peronosporaceae</taxon>
        <taxon>Peronospora</taxon>
    </lineage>
</organism>